<evidence type="ECO:0000313" key="1">
    <source>
        <dbReference type="EMBL" id="QDU32047.1"/>
    </source>
</evidence>
<dbReference type="EMBL" id="CP036425">
    <property type="protein sequence ID" value="QDU32047.1"/>
    <property type="molecule type" value="Genomic_DNA"/>
</dbReference>
<accession>A0A517YPA6</accession>
<sequence>MRLQEKRETRSGLGLFVKHTVIAATLSIGVLGGGFASKAYAGDQAHSKVSAAVEKIIKKRQAAYRGEMRFTDNVKLDRAAVKTDKRTKRIRAAARSFRSPK</sequence>
<reference evidence="1 2" key="1">
    <citation type="submission" date="2019-02" db="EMBL/GenBank/DDBJ databases">
        <title>Deep-cultivation of Planctomycetes and their phenomic and genomic characterization uncovers novel biology.</title>
        <authorList>
            <person name="Wiegand S."/>
            <person name="Jogler M."/>
            <person name="Boedeker C."/>
            <person name="Pinto D."/>
            <person name="Vollmers J."/>
            <person name="Rivas-Marin E."/>
            <person name="Kohn T."/>
            <person name="Peeters S.H."/>
            <person name="Heuer A."/>
            <person name="Rast P."/>
            <person name="Oberbeckmann S."/>
            <person name="Bunk B."/>
            <person name="Jeske O."/>
            <person name="Meyerdierks A."/>
            <person name="Storesund J.E."/>
            <person name="Kallscheuer N."/>
            <person name="Luecker S."/>
            <person name="Lage O.M."/>
            <person name="Pohl T."/>
            <person name="Merkel B.J."/>
            <person name="Hornburger P."/>
            <person name="Mueller R.-W."/>
            <person name="Bruemmer F."/>
            <person name="Labrenz M."/>
            <person name="Spormann A.M."/>
            <person name="Op den Camp H."/>
            <person name="Overmann J."/>
            <person name="Amann R."/>
            <person name="Jetten M.S.M."/>
            <person name="Mascher T."/>
            <person name="Medema M.H."/>
            <person name="Devos D.P."/>
            <person name="Kaster A.-K."/>
            <person name="Ovreas L."/>
            <person name="Rohde M."/>
            <person name="Galperin M.Y."/>
            <person name="Jogler C."/>
        </authorList>
    </citation>
    <scope>NUCLEOTIDE SEQUENCE [LARGE SCALE GENOMIC DNA]</scope>
    <source>
        <strain evidence="1 2">KS4</strain>
    </source>
</reference>
<evidence type="ECO:0000313" key="2">
    <source>
        <dbReference type="Proteomes" id="UP000317369"/>
    </source>
</evidence>
<dbReference type="KEGG" id="pcor:KS4_00750"/>
<dbReference type="Proteomes" id="UP000317369">
    <property type="component" value="Chromosome"/>
</dbReference>
<organism evidence="1 2">
    <name type="scientific">Poriferisphaera corsica</name>
    <dbReference type="NCBI Taxonomy" id="2528020"/>
    <lineage>
        <taxon>Bacteria</taxon>
        <taxon>Pseudomonadati</taxon>
        <taxon>Planctomycetota</taxon>
        <taxon>Phycisphaerae</taxon>
        <taxon>Phycisphaerales</taxon>
        <taxon>Phycisphaeraceae</taxon>
        <taxon>Poriferisphaera</taxon>
    </lineage>
</organism>
<name>A0A517YPA6_9BACT</name>
<proteinExistence type="predicted"/>
<keyword evidence="2" id="KW-1185">Reference proteome</keyword>
<gene>
    <name evidence="1" type="ORF">KS4_00750</name>
</gene>
<dbReference type="AlphaFoldDB" id="A0A517YPA6"/>
<dbReference type="RefSeq" id="WP_145072972.1">
    <property type="nucleotide sequence ID" value="NZ_CP036425.1"/>
</dbReference>
<protein>
    <submittedName>
        <fullName evidence="1">Uncharacterized protein</fullName>
    </submittedName>
</protein>